<protein>
    <submittedName>
        <fullName evidence="2">DUF255 domain-containing protein</fullName>
    </submittedName>
</protein>
<dbReference type="Gene3D" id="3.40.30.10">
    <property type="entry name" value="Glutaredoxin"/>
    <property type="match status" value="1"/>
</dbReference>
<accession>A0A975B0M3</accession>
<dbReference type="InterPro" id="IPR008928">
    <property type="entry name" value="6-hairpin_glycosidase_sf"/>
</dbReference>
<evidence type="ECO:0000313" key="3">
    <source>
        <dbReference type="Proteomes" id="UP000671852"/>
    </source>
</evidence>
<dbReference type="PIRSF" id="PIRSF006402">
    <property type="entry name" value="UCP006402_thioredoxin"/>
    <property type="match status" value="1"/>
</dbReference>
<reference evidence="2" key="1">
    <citation type="submission" date="2019-11" db="EMBL/GenBank/DDBJ databases">
        <authorList>
            <person name="Kojima H."/>
        </authorList>
    </citation>
    <scope>NUCLEOTIDE SEQUENCE</scope>
    <source>
        <strain evidence="2">H1576</strain>
    </source>
</reference>
<dbReference type="GO" id="GO:0005975">
    <property type="term" value="P:carbohydrate metabolic process"/>
    <property type="evidence" value="ECO:0007669"/>
    <property type="project" value="InterPro"/>
</dbReference>
<reference evidence="2" key="2">
    <citation type="submission" date="2021-04" db="EMBL/GenBank/DDBJ databases">
        <title>Isolation and characterization of a novel species of the genus Sulfurimonas.</title>
        <authorList>
            <person name="Fukui M."/>
        </authorList>
    </citation>
    <scope>NUCLEOTIDE SEQUENCE</scope>
    <source>
        <strain evidence="2">H1576</strain>
    </source>
</reference>
<organism evidence="2 3">
    <name type="scientific">Sulfurimonas aquatica</name>
    <dbReference type="NCBI Taxonomy" id="2672570"/>
    <lineage>
        <taxon>Bacteria</taxon>
        <taxon>Pseudomonadati</taxon>
        <taxon>Campylobacterota</taxon>
        <taxon>Epsilonproteobacteria</taxon>
        <taxon>Campylobacterales</taxon>
        <taxon>Sulfurimonadaceae</taxon>
        <taxon>Sulfurimonas</taxon>
    </lineage>
</organism>
<dbReference type="InterPro" id="IPR036249">
    <property type="entry name" value="Thioredoxin-like_sf"/>
</dbReference>
<proteinExistence type="predicted"/>
<dbReference type="KEGG" id="saqt:GJV85_08010"/>
<dbReference type="SUPFAM" id="SSF52833">
    <property type="entry name" value="Thioredoxin-like"/>
    <property type="match status" value="1"/>
</dbReference>
<dbReference type="Pfam" id="PF03190">
    <property type="entry name" value="Thioredox_DsbH"/>
    <property type="match status" value="1"/>
</dbReference>
<dbReference type="InterPro" id="IPR024705">
    <property type="entry name" value="Ssp411"/>
</dbReference>
<dbReference type="SUPFAM" id="SSF48208">
    <property type="entry name" value="Six-hairpin glycosidases"/>
    <property type="match status" value="1"/>
</dbReference>
<dbReference type="EMBL" id="CP046072">
    <property type="protein sequence ID" value="QSZ42056.1"/>
    <property type="molecule type" value="Genomic_DNA"/>
</dbReference>
<dbReference type="AlphaFoldDB" id="A0A975B0M3"/>
<evidence type="ECO:0000313" key="2">
    <source>
        <dbReference type="EMBL" id="QSZ42056.1"/>
    </source>
</evidence>
<gene>
    <name evidence="2" type="ORF">GJV85_08010</name>
</gene>
<dbReference type="InterPro" id="IPR004879">
    <property type="entry name" value="Ssp411-like_TRX"/>
</dbReference>
<sequence length="638" mass="74697">MKNFLLIMLFIFILLNDKASSNELRHETSPYLLQHANNPVEWYPWGNKAFAKAKKENRAIFLSIGYSTCHWCHVMEEESFSDKQIAKLFNKYFISIKIDREEMPHIDSFYQREHIRLKNHSGGWPLSIFMTADKEIIDINTYIPATRKSYSEGLDSLLEKVGSSYKKGDFNLLQEVGKKSKTQTKRSLSITTLSNSLKESYDDIYAGFGQGRKFPEAAKLSLMMDIAEITQDSELQTYLYEMLDAMAFRGLYDHIEGGFFRYSVDAAWEIPHFEKMLYNQAELIPLYVRAYKKSKKEVYKEIVEETIGMLESRFLKDNLYYSASDADTNHEEGVYFTFTTEDLKNLKFEYYENFEDRVHINFYENKRPDDFMKIKNELLKVRAKKEYPFIDKKINTAWNAMMIEALCTASFIDKKYAKKAQRTLNALKEFMFKRSELYHQSVLGVTPTQKALLEDYSFFISALIAGYEVDYKKEKLDFAEYLLAQAIYKFYKSGVWYLSDDGLKIEADIKDKYYTSALAKMTQNLAKMASLKSSFKYETILDETLKSLKSDLVKKQSNAPALAQAYLMRELNIVTLKSSKPNLELNAKQIKEIKYPYMLSKVHEYDEYLACSMRECFVVDKRLENVIDAINKRYENIE</sequence>
<name>A0A975B0M3_9BACT</name>
<dbReference type="Proteomes" id="UP000671852">
    <property type="component" value="Chromosome"/>
</dbReference>
<dbReference type="PANTHER" id="PTHR42899:SF1">
    <property type="entry name" value="SPERMATOGENESIS-ASSOCIATED PROTEIN 20"/>
    <property type="match status" value="1"/>
</dbReference>
<keyword evidence="3" id="KW-1185">Reference proteome</keyword>
<dbReference type="PANTHER" id="PTHR42899">
    <property type="entry name" value="SPERMATOGENESIS-ASSOCIATED PROTEIN 20"/>
    <property type="match status" value="1"/>
</dbReference>
<dbReference type="RefSeq" id="WP_207560872.1">
    <property type="nucleotide sequence ID" value="NZ_CP046072.1"/>
</dbReference>
<feature type="domain" description="Spermatogenesis-associated protein 20-like TRX" evidence="1">
    <location>
        <begin position="22"/>
        <end position="175"/>
    </location>
</feature>
<evidence type="ECO:0000259" key="1">
    <source>
        <dbReference type="Pfam" id="PF03190"/>
    </source>
</evidence>